<protein>
    <submittedName>
        <fullName evidence="2">Uncharacterized protein</fullName>
    </submittedName>
</protein>
<evidence type="ECO:0000313" key="2">
    <source>
        <dbReference type="EMBL" id="GKT32349.1"/>
    </source>
</evidence>
<reference evidence="2" key="1">
    <citation type="submission" date="2022-03" db="EMBL/GenBank/DDBJ databases">
        <title>Draft genome sequence of Aduncisulcus paluster, a free-living microaerophilic Fornicata.</title>
        <authorList>
            <person name="Yuyama I."/>
            <person name="Kume K."/>
            <person name="Tamura T."/>
            <person name="Inagaki Y."/>
            <person name="Hashimoto T."/>
        </authorList>
    </citation>
    <scope>NUCLEOTIDE SEQUENCE</scope>
    <source>
        <strain evidence="2">NY0171</strain>
    </source>
</reference>
<organism evidence="2 3">
    <name type="scientific">Aduncisulcus paluster</name>
    <dbReference type="NCBI Taxonomy" id="2918883"/>
    <lineage>
        <taxon>Eukaryota</taxon>
        <taxon>Metamonada</taxon>
        <taxon>Carpediemonas-like organisms</taxon>
        <taxon>Aduncisulcus</taxon>
    </lineage>
</organism>
<gene>
    <name evidence="2" type="ORF">ADUPG1_006527</name>
</gene>
<dbReference type="EMBL" id="BQXS01009975">
    <property type="protein sequence ID" value="GKT32349.1"/>
    <property type="molecule type" value="Genomic_DNA"/>
</dbReference>
<feature type="region of interest" description="Disordered" evidence="1">
    <location>
        <begin position="318"/>
        <end position="337"/>
    </location>
</feature>
<sequence length="337" mass="38822">MPLENSEIDIDLCGELSSMKFSYLVFLPFLSNMDTKECIHDLWAIYDSVRHFSDRCPFAELMSKCEGDKFLLPLLKNICDTSDQPTLTGSICNLMTASLFYSYFKESNVLTQLLVHDVSRTLNMCAASFAMHFAESFPSISESLGLYHHSLARSGTSGRALASYCIISYFSQHPLACPVFSIAKMIELERIRRIQEKEEDEEVGEDVIEIHDMTAQKRSETFKELLFSHFFAHHCPYPEDYSDMYECLMHSLPILMFIRLELDDFRVESLKRGMEESEIDQKTDYMEELEEIHDQDSEKSEKRFVFLGKRRKYDDLVSKDTSKPMETAEHGAGIGGI</sequence>
<dbReference type="Proteomes" id="UP001057375">
    <property type="component" value="Unassembled WGS sequence"/>
</dbReference>
<name>A0ABQ5KLJ5_9EUKA</name>
<evidence type="ECO:0000313" key="3">
    <source>
        <dbReference type="Proteomes" id="UP001057375"/>
    </source>
</evidence>
<evidence type="ECO:0000256" key="1">
    <source>
        <dbReference type="SAM" id="MobiDB-lite"/>
    </source>
</evidence>
<proteinExistence type="predicted"/>
<feature type="compositionally biased region" description="Basic and acidic residues" evidence="1">
    <location>
        <begin position="318"/>
        <end position="329"/>
    </location>
</feature>
<comment type="caution">
    <text evidence="2">The sequence shown here is derived from an EMBL/GenBank/DDBJ whole genome shotgun (WGS) entry which is preliminary data.</text>
</comment>
<keyword evidence="3" id="KW-1185">Reference proteome</keyword>
<accession>A0ABQ5KLJ5</accession>